<dbReference type="PANTHER" id="PTHR42953">
    <property type="entry name" value="HIGH-AFFINITY ZINC UPTAKE SYSTEM PROTEIN ZNUA-RELATED"/>
    <property type="match status" value="1"/>
</dbReference>
<keyword evidence="2 5" id="KW-0813">Transport</keyword>
<evidence type="ECO:0000256" key="2">
    <source>
        <dbReference type="ARBA" id="ARBA00022448"/>
    </source>
</evidence>
<reference evidence="7 8" key="1">
    <citation type="journal article" date="2015" name="Int. J. Syst. Evol. Microbiol.">
        <title>Novibacillus thermophilus gen. nov., sp. nov., a Gram-staining-negative and moderately thermophilic member of the family Thermoactinomycetaceae.</title>
        <authorList>
            <person name="Yang G."/>
            <person name="Chen J."/>
            <person name="Zhou S."/>
        </authorList>
    </citation>
    <scope>NUCLEOTIDE SEQUENCE [LARGE SCALE GENOMIC DNA]</scope>
    <source>
        <strain evidence="7 8">SG-1</strain>
    </source>
</reference>
<feature type="chain" id="PRO_5013024730" evidence="6">
    <location>
        <begin position="25"/>
        <end position="318"/>
    </location>
</feature>
<dbReference type="SUPFAM" id="SSF53807">
    <property type="entry name" value="Helical backbone' metal receptor"/>
    <property type="match status" value="1"/>
</dbReference>
<dbReference type="GO" id="GO:0030001">
    <property type="term" value="P:metal ion transport"/>
    <property type="evidence" value="ECO:0007669"/>
    <property type="project" value="InterPro"/>
</dbReference>
<evidence type="ECO:0000256" key="5">
    <source>
        <dbReference type="RuleBase" id="RU003512"/>
    </source>
</evidence>
<keyword evidence="8" id="KW-1185">Reference proteome</keyword>
<keyword evidence="4 6" id="KW-0732">Signal</keyword>
<dbReference type="PRINTS" id="PR00690">
    <property type="entry name" value="ADHESNFAMILY"/>
</dbReference>
<accession>A0A1U9K3X7</accession>
<dbReference type="PROSITE" id="PS51257">
    <property type="entry name" value="PROKAR_LIPOPROTEIN"/>
    <property type="match status" value="1"/>
</dbReference>
<protein>
    <submittedName>
        <fullName evidence="7">Manganese transporter</fullName>
    </submittedName>
</protein>
<dbReference type="PRINTS" id="PR00691">
    <property type="entry name" value="ADHESINB"/>
</dbReference>
<dbReference type="Pfam" id="PF01297">
    <property type="entry name" value="ZnuA"/>
    <property type="match status" value="1"/>
</dbReference>
<dbReference type="InterPro" id="IPR006129">
    <property type="entry name" value="AdhesinB"/>
</dbReference>
<dbReference type="InterPro" id="IPR006127">
    <property type="entry name" value="ZnuA-like"/>
</dbReference>
<dbReference type="GO" id="GO:0030313">
    <property type="term" value="C:cell envelope"/>
    <property type="evidence" value="ECO:0007669"/>
    <property type="project" value="UniProtKB-SubCell"/>
</dbReference>
<dbReference type="GO" id="GO:0007155">
    <property type="term" value="P:cell adhesion"/>
    <property type="evidence" value="ECO:0007669"/>
    <property type="project" value="InterPro"/>
</dbReference>
<feature type="signal peptide" evidence="6">
    <location>
        <begin position="1"/>
        <end position="24"/>
    </location>
</feature>
<dbReference type="InterPro" id="IPR006128">
    <property type="entry name" value="Lipoprotein_PsaA-like"/>
</dbReference>
<comment type="similarity">
    <text evidence="5">Belongs to the bacterial solute-binding protein 9 family.</text>
</comment>
<dbReference type="AlphaFoldDB" id="A0A1U9K3X7"/>
<evidence type="ECO:0000256" key="3">
    <source>
        <dbReference type="ARBA" id="ARBA00022723"/>
    </source>
</evidence>
<dbReference type="OrthoDB" id="9793396at2"/>
<dbReference type="KEGG" id="ntr:B0W44_02105"/>
<dbReference type="STRING" id="1471761.B0W44_02105"/>
<dbReference type="EMBL" id="CP019699">
    <property type="protein sequence ID" value="AQS54742.1"/>
    <property type="molecule type" value="Genomic_DNA"/>
</dbReference>
<proteinExistence type="inferred from homology"/>
<evidence type="ECO:0000313" key="8">
    <source>
        <dbReference type="Proteomes" id="UP000188603"/>
    </source>
</evidence>
<dbReference type="Proteomes" id="UP000188603">
    <property type="component" value="Chromosome"/>
</dbReference>
<dbReference type="GO" id="GO:0046872">
    <property type="term" value="F:metal ion binding"/>
    <property type="evidence" value="ECO:0007669"/>
    <property type="project" value="UniProtKB-KW"/>
</dbReference>
<evidence type="ECO:0000256" key="6">
    <source>
        <dbReference type="SAM" id="SignalP"/>
    </source>
</evidence>
<dbReference type="InterPro" id="IPR050492">
    <property type="entry name" value="Bact_metal-bind_prot9"/>
</dbReference>
<comment type="subcellular location">
    <subcellularLocation>
        <location evidence="1">Cell envelope</location>
    </subcellularLocation>
</comment>
<gene>
    <name evidence="7" type="ORF">B0W44_02105</name>
</gene>
<dbReference type="PANTHER" id="PTHR42953:SF1">
    <property type="entry name" value="METAL-BINDING PROTEIN HI_0362-RELATED"/>
    <property type="match status" value="1"/>
</dbReference>
<name>A0A1U9K3X7_9BACL</name>
<evidence type="ECO:0000256" key="4">
    <source>
        <dbReference type="ARBA" id="ARBA00022729"/>
    </source>
</evidence>
<keyword evidence="3" id="KW-0479">Metal-binding</keyword>
<evidence type="ECO:0000256" key="1">
    <source>
        <dbReference type="ARBA" id="ARBA00004196"/>
    </source>
</evidence>
<organism evidence="7 8">
    <name type="scientific">Novibacillus thermophilus</name>
    <dbReference type="NCBI Taxonomy" id="1471761"/>
    <lineage>
        <taxon>Bacteria</taxon>
        <taxon>Bacillati</taxon>
        <taxon>Bacillota</taxon>
        <taxon>Bacilli</taxon>
        <taxon>Bacillales</taxon>
        <taxon>Thermoactinomycetaceae</taxon>
        <taxon>Novibacillus</taxon>
    </lineage>
</organism>
<dbReference type="Gene3D" id="3.40.50.1980">
    <property type="entry name" value="Nitrogenase molybdenum iron protein domain"/>
    <property type="match status" value="2"/>
</dbReference>
<evidence type="ECO:0000313" key="7">
    <source>
        <dbReference type="EMBL" id="AQS54742.1"/>
    </source>
</evidence>
<dbReference type="RefSeq" id="WP_077718561.1">
    <property type="nucleotide sequence ID" value="NZ_CP019699.1"/>
</dbReference>
<sequence length="318" mass="34740">MNGWKLFLLTIALSIALIGCSSSAGTGDGTGETDMGDASESEDKVRVTTTIGQIADAVQHIGGDRVKVQAIMGPGTDPHVYRTSQGDISKLEEADIIFYNGLNLEGNMNDMFVNMAQSKPVIAVTEQIPEEQLLEVEDGIYDPHVWFDLKLWQEAVKVIESRLREIDPDHADRYAENAAAYLREIQDLHEYIQERIAEIPEESRMLVTAHDAFGYFGNAYGMEVRGLQGISTDAEYSVNDVNAIVDLVTEHNIKAVFIESSVSEKAIQAVVEGAAAKGHDLTIGGELFSDAMGEEGTEEGTYIGMIKHNVDTIVDALK</sequence>